<dbReference type="OrthoDB" id="885654at2"/>
<reference evidence="1 2" key="1">
    <citation type="submission" date="2017-07" db="EMBL/GenBank/DDBJ databases">
        <authorList>
            <person name="Sun Z.S."/>
            <person name="Albrecht U."/>
            <person name="Echele G."/>
            <person name="Lee C.C."/>
        </authorList>
    </citation>
    <scope>NUCLEOTIDE SEQUENCE [LARGE SCALE GENOMIC DNA]</scope>
    <source>
        <strain evidence="2">type strain: KCTC 22618</strain>
    </source>
</reference>
<dbReference type="KEGG" id="tje:TJEJU_2859"/>
<evidence type="ECO:0000313" key="2">
    <source>
        <dbReference type="Proteomes" id="UP000215214"/>
    </source>
</evidence>
<organism evidence="1 2">
    <name type="scientific">Tenacibaculum jejuense</name>
    <dbReference type="NCBI Taxonomy" id="584609"/>
    <lineage>
        <taxon>Bacteria</taxon>
        <taxon>Pseudomonadati</taxon>
        <taxon>Bacteroidota</taxon>
        <taxon>Flavobacteriia</taxon>
        <taxon>Flavobacteriales</taxon>
        <taxon>Flavobacteriaceae</taxon>
        <taxon>Tenacibaculum</taxon>
    </lineage>
</organism>
<dbReference type="Proteomes" id="UP000215214">
    <property type="component" value="Chromosome TJEJU"/>
</dbReference>
<dbReference type="EMBL" id="LT899436">
    <property type="protein sequence ID" value="SNR16531.1"/>
    <property type="molecule type" value="Genomic_DNA"/>
</dbReference>
<gene>
    <name evidence="1" type="ORF">TJEJU_2859</name>
</gene>
<protein>
    <recommendedName>
        <fullName evidence="3">Phage protein</fullName>
    </recommendedName>
</protein>
<proteinExistence type="predicted"/>
<accession>A0A238UBJ5</accession>
<evidence type="ECO:0008006" key="3">
    <source>
        <dbReference type="Google" id="ProtNLM"/>
    </source>
</evidence>
<name>A0A238UBJ5_9FLAO</name>
<dbReference type="AlphaFoldDB" id="A0A238UBJ5"/>
<keyword evidence="2" id="KW-1185">Reference proteome</keyword>
<dbReference type="RefSeq" id="WP_095073149.1">
    <property type="nucleotide sequence ID" value="NZ_LT899436.1"/>
</dbReference>
<evidence type="ECO:0000313" key="1">
    <source>
        <dbReference type="EMBL" id="SNR16531.1"/>
    </source>
</evidence>
<sequence>MKINKEQINSWKQQHGEVFEVAVDGKKGYLKKPDRKTLSYAMTNAQTNPLGFAEVVLENCWLGGDEDIKTNDSLFFAAAGQIDKLIEIKEAELKKC</sequence>